<dbReference type="GO" id="GO:0004559">
    <property type="term" value="F:alpha-mannosidase activity"/>
    <property type="evidence" value="ECO:0007669"/>
    <property type="project" value="InterPro"/>
</dbReference>
<reference evidence="6 7" key="1">
    <citation type="journal article" date="2016" name="Front. Microbiol.">
        <title>Comparative Genomics Analysis of Streptomyces Species Reveals Their Adaptation to the Marine Environment and Their Diversity at the Genomic Level.</title>
        <authorList>
            <person name="Tian X."/>
            <person name="Zhang Z."/>
            <person name="Yang T."/>
            <person name="Chen M."/>
            <person name="Li J."/>
            <person name="Chen F."/>
            <person name="Yang J."/>
            <person name="Li W."/>
            <person name="Zhang B."/>
            <person name="Zhang Z."/>
            <person name="Wu J."/>
            <person name="Zhang C."/>
            <person name="Long L."/>
            <person name="Xiao J."/>
        </authorList>
    </citation>
    <scope>NUCLEOTIDE SEQUENCE [LARGE SCALE GENOMIC DNA]</scope>
    <source>
        <strain evidence="6 7">SCSIO 10390</strain>
    </source>
</reference>
<dbReference type="Gene3D" id="3.20.110.10">
    <property type="entry name" value="Glycoside hydrolase 38, N terminal domain"/>
    <property type="match status" value="1"/>
</dbReference>
<dbReference type="RefSeq" id="WP_070009599.1">
    <property type="nucleotide sequence ID" value="NZ_LJGS01000037.1"/>
</dbReference>
<dbReference type="STRING" id="933944.AN215_07210"/>
<keyword evidence="7" id="KW-1185">Reference proteome</keyword>
<dbReference type="InterPro" id="IPR011013">
    <property type="entry name" value="Gal_mutarotase_sf_dom"/>
</dbReference>
<dbReference type="GO" id="GO:0030246">
    <property type="term" value="F:carbohydrate binding"/>
    <property type="evidence" value="ECO:0007669"/>
    <property type="project" value="InterPro"/>
</dbReference>
<dbReference type="EMBL" id="LJGT01000037">
    <property type="protein sequence ID" value="OEU92172.1"/>
    <property type="molecule type" value="Genomic_DNA"/>
</dbReference>
<dbReference type="OrthoDB" id="1049785at2"/>
<protein>
    <recommendedName>
        <fullName evidence="5">Glycoside hydrolase family 38 central domain-containing protein</fullName>
    </recommendedName>
</protein>
<keyword evidence="3" id="KW-0378">Hydrolase</keyword>
<dbReference type="Pfam" id="PF01074">
    <property type="entry name" value="Glyco_hydro_38N"/>
    <property type="match status" value="1"/>
</dbReference>
<dbReference type="PANTHER" id="PTHR46017:SF2">
    <property type="entry name" value="MANNOSYLGLYCERATE HYDROLASE"/>
    <property type="match status" value="1"/>
</dbReference>
<dbReference type="Pfam" id="PF09261">
    <property type="entry name" value="Alpha-mann_mid"/>
    <property type="match status" value="1"/>
</dbReference>
<dbReference type="GO" id="GO:0046872">
    <property type="term" value="F:metal ion binding"/>
    <property type="evidence" value="ECO:0007669"/>
    <property type="project" value="UniProtKB-KW"/>
</dbReference>
<dbReference type="Gene3D" id="2.70.98.30">
    <property type="entry name" value="Golgi alpha-mannosidase II, domain 4"/>
    <property type="match status" value="1"/>
</dbReference>
<dbReference type="InterPro" id="IPR041147">
    <property type="entry name" value="GH38_C"/>
</dbReference>
<gene>
    <name evidence="6" type="ORF">AN215_07210</name>
</gene>
<dbReference type="InterPro" id="IPR011330">
    <property type="entry name" value="Glyco_hydro/deAcase_b/a-brl"/>
</dbReference>
<organism evidence="6 7">
    <name type="scientific">Streptomyces abyssalis</name>
    <dbReference type="NCBI Taxonomy" id="933944"/>
    <lineage>
        <taxon>Bacteria</taxon>
        <taxon>Bacillati</taxon>
        <taxon>Actinomycetota</taxon>
        <taxon>Actinomycetes</taxon>
        <taxon>Kitasatosporales</taxon>
        <taxon>Streptomycetaceae</taxon>
        <taxon>Streptomyces</taxon>
    </lineage>
</organism>
<dbReference type="PATRIC" id="fig|933944.5.peg.5010"/>
<evidence type="ECO:0000313" key="7">
    <source>
        <dbReference type="Proteomes" id="UP000176087"/>
    </source>
</evidence>
<dbReference type="InterPro" id="IPR015341">
    <property type="entry name" value="Glyco_hydro_38_cen"/>
</dbReference>
<dbReference type="Pfam" id="PF07748">
    <property type="entry name" value="Glyco_hydro_38C"/>
    <property type="match status" value="1"/>
</dbReference>
<sequence length="923" mass="100496">MHVPASPPQRTAAQEPLAVVVPHTHWDREWYSPFETMRFALVQFLDELIDVLEDEPALPAFLLDGQAVILEDYTEIRRDRRERLTALVEAGRLRPGPFYVQPDEFHVSGEALVRNLLIGCRVSREYGHVMREGYLPDTFGHVHQLPQILRGFGISTFYAMRGFGEETEAAGSEFHWDAPDGSRVRVHWLAESYSNAAVLTGDPATLSLHHGILVGYDRLGELLERLGARSQTGVLLLLNGGDHLRVQQGVPGMVRSLDAAQAASGGPRLRLGGLEEFRRLTDERPPPQAEFSGELRYGRKHDVFDGIGSTRTPMKRLNEATEAALCGIAERLDAVAAVQDGRSHLDSLRHAWRELVKNYAHDSICGCSVDEVHEEMHVRFARVRQIADAVTADALARVAHTAAAAGPVHGTGIPLAVFNPSAFPRSGDVSADVVPDLQAPLGERKFGWTQSPERTDWNRYALIGPDGRRLGFTAAPAPEVRVEDTLDRRKEIHRDRLTFHAADVPALAPALYRLVPLDEAPAAPPSTPSPRTVREGRSLENGLLRVELEAEGTLAVTDLATGRRHTGLLELLDDGDAGDEYGFGPLPGDLPVSSRTAGWQVTDGPSHDALLARAELTVPVALAPGRTARSGHSTALPVSLTVRLPPGAGRVEVDVTVENNAEDHRMRLRLPTGLHTGHSVAESAYGLIRRPAAQPGGDGWRDRPTGAFAMRRFAALEDEDGTAGLAVFTEGLHEYTHTDGHVLEVTLLRSVGWLARQDHPLRPHKVGPELPTPAAQCPGRHTFRIALRPYQGSAETGDLYRTAEEFALPLLTHAVQGSRPGPAPQDAPPPGLSVGPREAVVTAVKSAEDGDGTVLRLFNSADRHITATVTPGFPLGAVQLCDMEENPQQEQPIRPDGTLRLPLAAGRITTLRLHPTAQTTRRR</sequence>
<evidence type="ECO:0000259" key="5">
    <source>
        <dbReference type="SMART" id="SM00872"/>
    </source>
</evidence>
<dbReference type="Proteomes" id="UP000176087">
    <property type="component" value="Unassembled WGS sequence"/>
</dbReference>
<keyword evidence="4" id="KW-0326">Glycosidase</keyword>
<evidence type="ECO:0000313" key="6">
    <source>
        <dbReference type="EMBL" id="OEU92172.1"/>
    </source>
</evidence>
<evidence type="ECO:0000256" key="2">
    <source>
        <dbReference type="ARBA" id="ARBA00022723"/>
    </source>
</evidence>
<comment type="caution">
    <text evidence="6">The sequence shown here is derived from an EMBL/GenBank/DDBJ whole genome shotgun (WGS) entry which is preliminary data.</text>
</comment>
<dbReference type="SUPFAM" id="SSF74650">
    <property type="entry name" value="Galactose mutarotase-like"/>
    <property type="match status" value="1"/>
</dbReference>
<dbReference type="GO" id="GO:0009313">
    <property type="term" value="P:oligosaccharide catabolic process"/>
    <property type="evidence" value="ECO:0007669"/>
    <property type="project" value="TreeGrafter"/>
</dbReference>
<dbReference type="PANTHER" id="PTHR46017">
    <property type="entry name" value="ALPHA-MANNOSIDASE 2C1"/>
    <property type="match status" value="1"/>
</dbReference>
<evidence type="ECO:0000256" key="1">
    <source>
        <dbReference type="ARBA" id="ARBA00009792"/>
    </source>
</evidence>
<dbReference type="SUPFAM" id="SSF88688">
    <property type="entry name" value="Families 57/38 glycoside transferase middle domain"/>
    <property type="match status" value="1"/>
</dbReference>
<keyword evidence="2" id="KW-0479">Metal-binding</keyword>
<dbReference type="InterPro" id="IPR000602">
    <property type="entry name" value="Glyco_hydro_38_N"/>
</dbReference>
<dbReference type="GO" id="GO:0006013">
    <property type="term" value="P:mannose metabolic process"/>
    <property type="evidence" value="ECO:0007669"/>
    <property type="project" value="InterPro"/>
</dbReference>
<proteinExistence type="inferred from homology"/>
<dbReference type="InterPro" id="IPR027291">
    <property type="entry name" value="Glyco_hydro_38_N_sf"/>
</dbReference>
<dbReference type="Gene3D" id="1.20.1270.50">
    <property type="entry name" value="Glycoside hydrolase family 38, central domain"/>
    <property type="match status" value="1"/>
</dbReference>
<dbReference type="InterPro" id="IPR028995">
    <property type="entry name" value="Glyco_hydro_57/38_cen_sf"/>
</dbReference>
<evidence type="ECO:0000256" key="4">
    <source>
        <dbReference type="ARBA" id="ARBA00023295"/>
    </source>
</evidence>
<comment type="similarity">
    <text evidence="1">Belongs to the glycosyl hydrolase 38 family.</text>
</comment>
<dbReference type="SMART" id="SM00872">
    <property type="entry name" value="Alpha-mann_mid"/>
    <property type="match status" value="1"/>
</dbReference>
<dbReference type="Pfam" id="PF17677">
    <property type="entry name" value="Glyco_hydro38C2"/>
    <property type="match status" value="1"/>
</dbReference>
<accession>A0A1E7JTF9</accession>
<dbReference type="SUPFAM" id="SSF88713">
    <property type="entry name" value="Glycoside hydrolase/deacetylase"/>
    <property type="match status" value="1"/>
</dbReference>
<feature type="domain" description="Glycoside hydrolase family 38 central" evidence="5">
    <location>
        <begin position="302"/>
        <end position="380"/>
    </location>
</feature>
<dbReference type="InterPro" id="IPR037094">
    <property type="entry name" value="Glyco_hydro_38_cen_sf"/>
</dbReference>
<evidence type="ECO:0000256" key="3">
    <source>
        <dbReference type="ARBA" id="ARBA00022801"/>
    </source>
</evidence>
<dbReference type="InterPro" id="IPR011682">
    <property type="entry name" value="Glyco_hydro_38_C"/>
</dbReference>
<dbReference type="AlphaFoldDB" id="A0A1E7JTF9"/>
<name>A0A1E7JTF9_9ACTN</name>